<dbReference type="InterPro" id="IPR043129">
    <property type="entry name" value="ATPase_NBD"/>
</dbReference>
<protein>
    <submittedName>
        <fullName evidence="1">Actin-related 10</fullName>
    </submittedName>
</protein>
<keyword evidence="2" id="KW-1185">Reference proteome</keyword>
<dbReference type="OrthoDB" id="337660at2759"/>
<accession>A0A6S7LP70</accession>
<proteinExistence type="predicted"/>
<dbReference type="Gene3D" id="3.90.640.10">
    <property type="entry name" value="Actin, Chain A, domain 4"/>
    <property type="match status" value="1"/>
</dbReference>
<evidence type="ECO:0000313" key="1">
    <source>
        <dbReference type="EMBL" id="CAB4039662.1"/>
    </source>
</evidence>
<gene>
    <name evidence="1" type="ORF">PACLA_8A025905</name>
</gene>
<dbReference type="EMBL" id="CACRXK020025700">
    <property type="protein sequence ID" value="CAB4039662.1"/>
    <property type="molecule type" value="Genomic_DNA"/>
</dbReference>
<sequence>KVLEDIKVRTCFVGPKISIPVNETRPPSMVHSVDYPLDGGKLVRVEGQIREQTYDVLFEGDDEEKSVATLLLDAIINSPIDARKPLAENIV</sequence>
<organism evidence="1 2">
    <name type="scientific">Paramuricea clavata</name>
    <name type="common">Red gorgonian</name>
    <name type="synonym">Violescent sea-whip</name>
    <dbReference type="NCBI Taxonomy" id="317549"/>
    <lineage>
        <taxon>Eukaryota</taxon>
        <taxon>Metazoa</taxon>
        <taxon>Cnidaria</taxon>
        <taxon>Anthozoa</taxon>
        <taxon>Octocorallia</taxon>
        <taxon>Malacalcyonacea</taxon>
        <taxon>Plexauridae</taxon>
        <taxon>Paramuricea</taxon>
    </lineage>
</organism>
<dbReference type="Gene3D" id="3.30.420.40">
    <property type="match status" value="1"/>
</dbReference>
<dbReference type="Proteomes" id="UP001152795">
    <property type="component" value="Unassembled WGS sequence"/>
</dbReference>
<reference evidence="1" key="1">
    <citation type="submission" date="2020-04" db="EMBL/GenBank/DDBJ databases">
        <authorList>
            <person name="Alioto T."/>
            <person name="Alioto T."/>
            <person name="Gomez Garrido J."/>
        </authorList>
    </citation>
    <scope>NUCLEOTIDE SEQUENCE</scope>
    <source>
        <strain evidence="1">A484AB</strain>
    </source>
</reference>
<feature type="non-terminal residue" evidence="1">
    <location>
        <position position="1"/>
    </location>
</feature>
<dbReference type="AlphaFoldDB" id="A0A6S7LP70"/>
<comment type="caution">
    <text evidence="1">The sequence shown here is derived from an EMBL/GenBank/DDBJ whole genome shotgun (WGS) entry which is preliminary data.</text>
</comment>
<feature type="non-terminal residue" evidence="1">
    <location>
        <position position="91"/>
    </location>
</feature>
<dbReference type="SUPFAM" id="SSF53067">
    <property type="entry name" value="Actin-like ATPase domain"/>
    <property type="match status" value="1"/>
</dbReference>
<name>A0A6S7LP70_PARCT</name>
<evidence type="ECO:0000313" key="2">
    <source>
        <dbReference type="Proteomes" id="UP001152795"/>
    </source>
</evidence>